<keyword evidence="7 11" id="KW-0648">Protein biosynthesis</keyword>
<dbReference type="Gene3D" id="3.40.50.620">
    <property type="entry name" value="HUPs"/>
    <property type="match status" value="1"/>
</dbReference>
<dbReference type="PROSITE" id="PS00178">
    <property type="entry name" value="AA_TRNA_LIGASE_I"/>
    <property type="match status" value="1"/>
</dbReference>
<keyword evidence="5 11" id="KW-0067">ATP-binding</keyword>
<dbReference type="GO" id="GO:0006437">
    <property type="term" value="P:tyrosyl-tRNA aminoacylation"/>
    <property type="evidence" value="ECO:0007669"/>
    <property type="project" value="UniProtKB-UniRule"/>
</dbReference>
<keyword evidence="2 11" id="KW-0963">Cytoplasm</keyword>
<evidence type="ECO:0000313" key="14">
    <source>
        <dbReference type="EMBL" id="QSB12581.1"/>
    </source>
</evidence>
<keyword evidence="3 11" id="KW-0436">Ligase</keyword>
<protein>
    <recommendedName>
        <fullName evidence="11">Tyrosine--tRNA ligase</fullName>
        <ecNumber evidence="11">6.1.1.1</ecNumber>
    </recommendedName>
    <alternativeName>
        <fullName evidence="11">Tyrosyl-tRNA synthetase</fullName>
        <shortName evidence="11">TyrRS</shortName>
    </alternativeName>
</protein>
<dbReference type="PANTHER" id="PTHR11766:SF0">
    <property type="entry name" value="TYROSINE--TRNA LIGASE, MITOCHONDRIAL"/>
    <property type="match status" value="1"/>
</dbReference>
<proteinExistence type="inferred from homology"/>
<organism evidence="14 15">
    <name type="scientific">Natronosporangium hydrolyticum</name>
    <dbReference type="NCBI Taxonomy" id="2811111"/>
    <lineage>
        <taxon>Bacteria</taxon>
        <taxon>Bacillati</taxon>
        <taxon>Actinomycetota</taxon>
        <taxon>Actinomycetes</taxon>
        <taxon>Micromonosporales</taxon>
        <taxon>Micromonosporaceae</taxon>
        <taxon>Natronosporangium</taxon>
    </lineage>
</organism>
<comment type="function">
    <text evidence="11">Catalyzes the attachment of tyrosine to tRNA(Tyr) in a two-step reaction: tyrosine is first activated by ATP to form Tyr-AMP and then transferred to the acceptor end of tRNA(Tyr).</text>
</comment>
<comment type="catalytic activity">
    <reaction evidence="9 11">
        <text>tRNA(Tyr) + L-tyrosine + ATP = L-tyrosyl-tRNA(Tyr) + AMP + diphosphate + H(+)</text>
        <dbReference type="Rhea" id="RHEA:10220"/>
        <dbReference type="Rhea" id="RHEA-COMP:9706"/>
        <dbReference type="Rhea" id="RHEA-COMP:9707"/>
        <dbReference type="ChEBI" id="CHEBI:15378"/>
        <dbReference type="ChEBI" id="CHEBI:30616"/>
        <dbReference type="ChEBI" id="CHEBI:33019"/>
        <dbReference type="ChEBI" id="CHEBI:58315"/>
        <dbReference type="ChEBI" id="CHEBI:78442"/>
        <dbReference type="ChEBI" id="CHEBI:78536"/>
        <dbReference type="ChEBI" id="CHEBI:456215"/>
        <dbReference type="EC" id="6.1.1.1"/>
    </reaction>
</comment>
<dbReference type="GO" id="GO:0042803">
    <property type="term" value="F:protein homodimerization activity"/>
    <property type="evidence" value="ECO:0007669"/>
    <property type="project" value="UniProtKB-ARBA"/>
</dbReference>
<feature type="binding site" evidence="11">
    <location>
        <position position="171"/>
    </location>
    <ligand>
        <name>L-tyrosine</name>
        <dbReference type="ChEBI" id="CHEBI:58315"/>
    </ligand>
</feature>
<dbReference type="SUPFAM" id="SSF52374">
    <property type="entry name" value="Nucleotidylyl transferase"/>
    <property type="match status" value="1"/>
</dbReference>
<accession>A0A895Y595</accession>
<dbReference type="PANTHER" id="PTHR11766">
    <property type="entry name" value="TYROSYL-TRNA SYNTHETASE"/>
    <property type="match status" value="1"/>
</dbReference>
<reference evidence="14" key="1">
    <citation type="submission" date="2021-02" db="EMBL/GenBank/DDBJ databases">
        <title>Natrosporangium hydrolyticum gen. nov., sp. nov, a haloalkaliphilic actinobacterium from a soda solonchak soil.</title>
        <authorList>
            <person name="Sorokin D.Y."/>
            <person name="Khijniak T.V."/>
            <person name="Zakharycheva A.P."/>
            <person name="Boueva O.V."/>
            <person name="Ariskina E.V."/>
            <person name="Hahnke R.L."/>
            <person name="Bunk B."/>
            <person name="Sproer C."/>
            <person name="Schumann P."/>
            <person name="Evtushenko L.I."/>
            <person name="Kublanov I.V."/>
        </authorList>
    </citation>
    <scope>NUCLEOTIDE SEQUENCE</scope>
    <source>
        <strain evidence="14">DSM 106523</strain>
    </source>
</reference>
<keyword evidence="8 11" id="KW-0030">Aminoacyl-tRNA synthetase</keyword>
<evidence type="ECO:0000256" key="7">
    <source>
        <dbReference type="ARBA" id="ARBA00022917"/>
    </source>
</evidence>
<gene>
    <name evidence="11" type="primary">tyrS</name>
    <name evidence="14" type="ORF">JQS43_12680</name>
</gene>
<evidence type="ECO:0000256" key="4">
    <source>
        <dbReference type="ARBA" id="ARBA00022741"/>
    </source>
</evidence>
<dbReference type="AlphaFoldDB" id="A0A895Y595"/>
<dbReference type="InterPro" id="IPR002305">
    <property type="entry name" value="aa-tRNA-synth_Ic"/>
</dbReference>
<dbReference type="EMBL" id="CP070499">
    <property type="protein sequence ID" value="QSB12581.1"/>
    <property type="molecule type" value="Genomic_DNA"/>
</dbReference>
<evidence type="ECO:0000256" key="2">
    <source>
        <dbReference type="ARBA" id="ARBA00022490"/>
    </source>
</evidence>
<dbReference type="Pfam" id="PF00579">
    <property type="entry name" value="tRNA-synt_1b"/>
    <property type="match status" value="1"/>
</dbReference>
<dbReference type="InterPro" id="IPR054608">
    <property type="entry name" value="SYY-like_C"/>
</dbReference>
<evidence type="ECO:0000256" key="11">
    <source>
        <dbReference type="HAMAP-Rule" id="MF_02006"/>
    </source>
</evidence>
<dbReference type="InterPro" id="IPR014729">
    <property type="entry name" value="Rossmann-like_a/b/a_fold"/>
</dbReference>
<dbReference type="GO" id="GO:0004831">
    <property type="term" value="F:tyrosine-tRNA ligase activity"/>
    <property type="evidence" value="ECO:0007669"/>
    <property type="project" value="UniProtKB-UniRule"/>
</dbReference>
<dbReference type="PROSITE" id="PS50889">
    <property type="entry name" value="S4"/>
    <property type="match status" value="1"/>
</dbReference>
<evidence type="ECO:0000313" key="15">
    <source>
        <dbReference type="Proteomes" id="UP000662857"/>
    </source>
</evidence>
<dbReference type="InterPro" id="IPR024107">
    <property type="entry name" value="Tyr-tRNA-ligase_bac_1"/>
</dbReference>
<dbReference type="FunFam" id="3.40.50.620:FF:000008">
    <property type="entry name" value="Tyrosine--tRNA ligase"/>
    <property type="match status" value="1"/>
</dbReference>
<keyword evidence="15" id="KW-1185">Reference proteome</keyword>
<feature type="binding site" evidence="11">
    <location>
        <position position="175"/>
    </location>
    <ligand>
        <name>L-tyrosine</name>
        <dbReference type="ChEBI" id="CHEBI:58315"/>
    </ligand>
</feature>
<dbReference type="EC" id="6.1.1.1" evidence="11"/>
<dbReference type="InterPro" id="IPR002307">
    <property type="entry name" value="Tyr-tRNA-ligase"/>
</dbReference>
<name>A0A895Y595_9ACTN</name>
<feature type="binding site" evidence="11">
    <location>
        <position position="234"/>
    </location>
    <ligand>
        <name>ATP</name>
        <dbReference type="ChEBI" id="CHEBI:30616"/>
    </ligand>
</feature>
<dbReference type="KEGG" id="nhy:JQS43_12680"/>
<dbReference type="InterPro" id="IPR001412">
    <property type="entry name" value="aa-tRNA-synth_I_CS"/>
</dbReference>
<comment type="subcellular location">
    <subcellularLocation>
        <location evidence="1 11">Cytoplasm</location>
    </subcellularLocation>
</comment>
<dbReference type="SUPFAM" id="SSF55174">
    <property type="entry name" value="Alpha-L RNA-binding motif"/>
    <property type="match status" value="1"/>
</dbReference>
<keyword evidence="4 11" id="KW-0547">Nucleotide-binding</keyword>
<evidence type="ECO:0000256" key="12">
    <source>
        <dbReference type="PROSITE-ProRule" id="PRU00182"/>
    </source>
</evidence>
<evidence type="ECO:0000256" key="5">
    <source>
        <dbReference type="ARBA" id="ARBA00022840"/>
    </source>
</evidence>
<comment type="similarity">
    <text evidence="10 11">Belongs to the class-I aminoacyl-tRNA synthetase family. TyrS type 1 subfamily.</text>
</comment>
<dbReference type="HAMAP" id="MF_02006">
    <property type="entry name" value="Tyr_tRNA_synth_type1"/>
    <property type="match status" value="1"/>
</dbReference>
<dbReference type="GO" id="GO:0005524">
    <property type="term" value="F:ATP binding"/>
    <property type="evidence" value="ECO:0007669"/>
    <property type="project" value="UniProtKB-UniRule"/>
</dbReference>
<evidence type="ECO:0000256" key="10">
    <source>
        <dbReference type="ARBA" id="ARBA00060965"/>
    </source>
</evidence>
<sequence length="428" mass="46558">MTHVLDDLQWRGLVALASDLDALRAELSRGPVTYYGGFDPTAPSLHVGNLVLILTLRRLQLAGHRPLALVGGATGLIGDPSGKSAERILNSTEQVGEWVERIRAQIAPFLDFSGSYAARMVNNLDWTAGLTAIEFLREIGKHFRVNKMIAKDAVSARLRSEDGISYTEFSYQILQGMDFLELLKRYECRLQAGGSDQWGNLTAGSDLIRRVTGDSVHLLATPLVTDAQGRKLGKSSGGGGLWLDPELTSPYAFYQYFINVEDAQVGSLLRIYTFLERAEIEELEKETAQRPAARAAQRRLAEEVTRLVHGERETRQVVAASQALFGRGELDELAVDTLRAALVEAGLVQVPAGSDGLLPSAAELLVATGLAGSRNQARRTVAEGGAYLNNQRISDADAPVSTSELRHGRFLVLRRGRRVVAGVEGLLS</sequence>
<comment type="subunit">
    <text evidence="11">Homodimer.</text>
</comment>
<dbReference type="Proteomes" id="UP000662857">
    <property type="component" value="Chromosome"/>
</dbReference>
<feature type="short sequence motif" description="'HIGH' region" evidence="11">
    <location>
        <begin position="40"/>
        <end position="49"/>
    </location>
</feature>
<dbReference type="NCBIfam" id="TIGR00234">
    <property type="entry name" value="tyrS"/>
    <property type="match status" value="1"/>
</dbReference>
<feature type="short sequence motif" description="'KMSKS' region" evidence="11">
    <location>
        <begin position="231"/>
        <end position="235"/>
    </location>
</feature>
<dbReference type="GO" id="GO:0003723">
    <property type="term" value="F:RNA binding"/>
    <property type="evidence" value="ECO:0007669"/>
    <property type="project" value="UniProtKB-KW"/>
</dbReference>
<feature type="domain" description="Tyrosine--tRNA ligase SYY-like C-terminal" evidence="13">
    <location>
        <begin position="362"/>
        <end position="418"/>
    </location>
</feature>
<evidence type="ECO:0000256" key="8">
    <source>
        <dbReference type="ARBA" id="ARBA00023146"/>
    </source>
</evidence>
<dbReference type="FunFam" id="1.10.240.10:FF:000001">
    <property type="entry name" value="Tyrosine--tRNA ligase"/>
    <property type="match status" value="1"/>
</dbReference>
<feature type="binding site" evidence="11">
    <location>
        <position position="35"/>
    </location>
    <ligand>
        <name>L-tyrosine</name>
        <dbReference type="ChEBI" id="CHEBI:58315"/>
    </ligand>
</feature>
<evidence type="ECO:0000256" key="6">
    <source>
        <dbReference type="ARBA" id="ARBA00022884"/>
    </source>
</evidence>
<dbReference type="CDD" id="cd00165">
    <property type="entry name" value="S4"/>
    <property type="match status" value="1"/>
</dbReference>
<evidence type="ECO:0000256" key="9">
    <source>
        <dbReference type="ARBA" id="ARBA00048248"/>
    </source>
</evidence>
<keyword evidence="6 12" id="KW-0694">RNA-binding</keyword>
<dbReference type="Gene3D" id="3.10.290.10">
    <property type="entry name" value="RNA-binding S4 domain"/>
    <property type="match status" value="1"/>
</dbReference>
<dbReference type="Gene3D" id="1.10.240.10">
    <property type="entry name" value="Tyrosyl-Transfer RNA Synthetase"/>
    <property type="match status" value="1"/>
</dbReference>
<evidence type="ECO:0000259" key="13">
    <source>
        <dbReference type="Pfam" id="PF22421"/>
    </source>
</evidence>
<dbReference type="Pfam" id="PF22421">
    <property type="entry name" value="SYY_C-terminal"/>
    <property type="match status" value="1"/>
</dbReference>
<evidence type="ECO:0000256" key="3">
    <source>
        <dbReference type="ARBA" id="ARBA00022598"/>
    </source>
</evidence>
<dbReference type="RefSeq" id="WP_239674617.1">
    <property type="nucleotide sequence ID" value="NZ_CP070499.1"/>
</dbReference>
<dbReference type="GO" id="GO:0005829">
    <property type="term" value="C:cytosol"/>
    <property type="evidence" value="ECO:0007669"/>
    <property type="project" value="TreeGrafter"/>
</dbReference>
<dbReference type="CDD" id="cd00805">
    <property type="entry name" value="TyrRS_core"/>
    <property type="match status" value="1"/>
</dbReference>
<dbReference type="InterPro" id="IPR024088">
    <property type="entry name" value="Tyr-tRNA-ligase_bac-type"/>
</dbReference>
<dbReference type="InterPro" id="IPR036986">
    <property type="entry name" value="S4_RNA-bd_sf"/>
</dbReference>
<dbReference type="PRINTS" id="PR01040">
    <property type="entry name" value="TRNASYNTHTYR"/>
</dbReference>
<evidence type="ECO:0000256" key="1">
    <source>
        <dbReference type="ARBA" id="ARBA00004496"/>
    </source>
</evidence>